<evidence type="ECO:0000313" key="1">
    <source>
        <dbReference type="EMBL" id="MBW4359377.1"/>
    </source>
</evidence>
<dbReference type="InterPro" id="IPR021710">
    <property type="entry name" value="DUF3293"/>
</dbReference>
<dbReference type="RefSeq" id="WP_219315915.1">
    <property type="nucleotide sequence ID" value="NZ_JAHWYN010000002.1"/>
</dbReference>
<proteinExistence type="predicted"/>
<sequence length="134" mass="15687">MNKEDIHKAFLNTTFRIQGTPIIDVRIDKITPELNYLNSWVFLTAWNPLPKILSEVENKRRNLELEEDIRALDLKYNKGVGISEDEKWQEDSFFIENCTEEKANELAMKYGQLAFVCGERNKPALLVYTQKSNF</sequence>
<dbReference type="Pfam" id="PF11697">
    <property type="entry name" value="DUF3293"/>
    <property type="match status" value="1"/>
</dbReference>
<protein>
    <submittedName>
        <fullName evidence="1">DUF3293 domain-containing protein</fullName>
    </submittedName>
</protein>
<keyword evidence="2" id="KW-1185">Reference proteome</keyword>
<reference evidence="1 2" key="1">
    <citation type="submission" date="2021-07" db="EMBL/GenBank/DDBJ databases">
        <title>Flavobacterium sp. nov. isolated from sediment on the Taihu Lake.</title>
        <authorList>
            <person name="Qu J.-H."/>
        </authorList>
    </citation>
    <scope>NUCLEOTIDE SEQUENCE [LARGE SCALE GENOMIC DNA]</scope>
    <source>
        <strain evidence="1 2">NAS39</strain>
    </source>
</reference>
<dbReference type="Proteomes" id="UP000812031">
    <property type="component" value="Unassembled WGS sequence"/>
</dbReference>
<accession>A0ABS6XSQ0</accession>
<dbReference type="EMBL" id="JAHWYN010000002">
    <property type="protein sequence ID" value="MBW4359377.1"/>
    <property type="molecule type" value="Genomic_DNA"/>
</dbReference>
<name>A0ABS6XSQ0_9FLAO</name>
<gene>
    <name evidence="1" type="ORF">KZH69_02655</name>
</gene>
<organism evidence="1 2">
    <name type="scientific">Flavobacterium taihuense</name>
    <dbReference type="NCBI Taxonomy" id="2857508"/>
    <lineage>
        <taxon>Bacteria</taxon>
        <taxon>Pseudomonadati</taxon>
        <taxon>Bacteroidota</taxon>
        <taxon>Flavobacteriia</taxon>
        <taxon>Flavobacteriales</taxon>
        <taxon>Flavobacteriaceae</taxon>
        <taxon>Flavobacterium</taxon>
    </lineage>
</organism>
<comment type="caution">
    <text evidence="1">The sequence shown here is derived from an EMBL/GenBank/DDBJ whole genome shotgun (WGS) entry which is preliminary data.</text>
</comment>
<evidence type="ECO:0000313" key="2">
    <source>
        <dbReference type="Proteomes" id="UP000812031"/>
    </source>
</evidence>